<dbReference type="Proteomes" id="UP001500888">
    <property type="component" value="Unassembled WGS sequence"/>
</dbReference>
<keyword evidence="1" id="KW-0732">Signal</keyword>
<reference evidence="3" key="1">
    <citation type="journal article" date="2019" name="Int. J. Syst. Evol. Microbiol.">
        <title>The Global Catalogue of Microorganisms (GCM) 10K type strain sequencing project: providing services to taxonomists for standard genome sequencing and annotation.</title>
        <authorList>
            <consortium name="The Broad Institute Genomics Platform"/>
            <consortium name="The Broad Institute Genome Sequencing Center for Infectious Disease"/>
            <person name="Wu L."/>
            <person name="Ma J."/>
        </authorList>
    </citation>
    <scope>NUCLEOTIDE SEQUENCE [LARGE SCALE GENOMIC DNA]</scope>
    <source>
        <strain evidence="3">JCM 16908</strain>
    </source>
</reference>
<name>A0ABP7HHD3_9ACTN</name>
<evidence type="ECO:0000313" key="2">
    <source>
        <dbReference type="EMBL" id="GAA3794842.1"/>
    </source>
</evidence>
<proteinExistence type="predicted"/>
<gene>
    <name evidence="2" type="ORF">GCM10022226_12770</name>
</gene>
<dbReference type="RefSeq" id="WP_344935313.1">
    <property type="nucleotide sequence ID" value="NZ_BAAAZR010000001.1"/>
</dbReference>
<protein>
    <submittedName>
        <fullName evidence="2">Uncharacterized protein</fullName>
    </submittedName>
</protein>
<sequence>MAIAKKAFATVALCASALLPAVVAPTPAFAANTCNFPTQATPPSKFIRSYGNCNDCKAKAGVNLQGYRTYCTYNPSNNLNDLHMYLIRVW</sequence>
<evidence type="ECO:0000313" key="3">
    <source>
        <dbReference type="Proteomes" id="UP001500888"/>
    </source>
</evidence>
<accession>A0ABP7HHD3</accession>
<keyword evidence="3" id="KW-1185">Reference proteome</keyword>
<feature type="chain" id="PRO_5045158424" evidence="1">
    <location>
        <begin position="31"/>
        <end position="90"/>
    </location>
</feature>
<organism evidence="2 3">
    <name type="scientific">Sphaerisporangium flaviroseum</name>
    <dbReference type="NCBI Taxonomy" id="509199"/>
    <lineage>
        <taxon>Bacteria</taxon>
        <taxon>Bacillati</taxon>
        <taxon>Actinomycetota</taxon>
        <taxon>Actinomycetes</taxon>
        <taxon>Streptosporangiales</taxon>
        <taxon>Streptosporangiaceae</taxon>
        <taxon>Sphaerisporangium</taxon>
    </lineage>
</organism>
<evidence type="ECO:0000256" key="1">
    <source>
        <dbReference type="SAM" id="SignalP"/>
    </source>
</evidence>
<feature type="signal peptide" evidence="1">
    <location>
        <begin position="1"/>
        <end position="30"/>
    </location>
</feature>
<dbReference type="EMBL" id="BAAAZR010000001">
    <property type="protein sequence ID" value="GAA3794842.1"/>
    <property type="molecule type" value="Genomic_DNA"/>
</dbReference>
<comment type="caution">
    <text evidence="2">The sequence shown here is derived from an EMBL/GenBank/DDBJ whole genome shotgun (WGS) entry which is preliminary data.</text>
</comment>